<feature type="domain" description="Helicase C-terminal" evidence="2">
    <location>
        <begin position="203"/>
        <end position="386"/>
    </location>
</feature>
<dbReference type="PROSITE" id="PS51194">
    <property type="entry name" value="HELICASE_CTER"/>
    <property type="match status" value="1"/>
</dbReference>
<dbReference type="SUPFAM" id="SSF52540">
    <property type="entry name" value="P-loop containing nucleoside triphosphate hydrolases"/>
    <property type="match status" value="1"/>
</dbReference>
<keyword evidence="3" id="KW-0347">Helicase</keyword>
<dbReference type="GO" id="GO:0036121">
    <property type="term" value="F:double-stranded DNA helicase activity"/>
    <property type="evidence" value="ECO:0007669"/>
    <property type="project" value="TreeGrafter"/>
</dbReference>
<reference evidence="3" key="1">
    <citation type="submission" date="2021-05" db="EMBL/GenBank/DDBJ databases">
        <authorList>
            <person name="Pietrasiak N."/>
            <person name="Ward R."/>
            <person name="Stajich J.E."/>
            <person name="Kurbessoian T."/>
        </authorList>
    </citation>
    <scope>NUCLEOTIDE SEQUENCE</scope>
    <source>
        <strain evidence="3">GSE-NOS-MK-12-04C</strain>
    </source>
</reference>
<dbReference type="GO" id="GO:0016787">
    <property type="term" value="F:hydrolase activity"/>
    <property type="evidence" value="ECO:0007669"/>
    <property type="project" value="InterPro"/>
</dbReference>
<organism evidence="3 4">
    <name type="scientific">Cyanomargarita calcarea GSE-NOS-MK-12-04C</name>
    <dbReference type="NCBI Taxonomy" id="2839659"/>
    <lineage>
        <taxon>Bacteria</taxon>
        <taxon>Bacillati</taxon>
        <taxon>Cyanobacteriota</taxon>
        <taxon>Cyanophyceae</taxon>
        <taxon>Nostocales</taxon>
        <taxon>Cyanomargaritaceae</taxon>
        <taxon>Cyanomargarita</taxon>
    </lineage>
</organism>
<dbReference type="SMART" id="SM00487">
    <property type="entry name" value="DEXDc"/>
    <property type="match status" value="1"/>
</dbReference>
<sequence>MELRPYQKQLIDNINARWKAGDRRVLAQLPTGAGKTVCFSELARQFLDVGESVLILAHRKELIIQAKDKLEAITGLPCGVIKAGYPVSEIFPIQVASVQSLIRRKRFPAAGLIIVDEAHHSISKTYMDIMAAYADSKILGVTATPCRSDGQGFKYLFDSLVVGVSPGQLIEDGYLSKFRVFRSSSKIDTKGIRKVGGDYNQGQLEDAARKITGDLVTTYQKYAEGKSNLVFAVSIEHSKEIVQAFKAAGISAEHVDGETDDLERDRIFNRFRSKETMVLSNVNVATEGTDIPQIESIQVARPTMSLILHLQMCLDLETEVLTHHGFRKYSEIKQWHKIAAYDRNTDEIKWTYAQEYIHRPLTPGEKMVSVSSPSLDIRVTDGHNMVWRSRGSEKSWQLSPAKDLASRYDGYEIPISGFLKTSGLPLADDEIRFLGWFLTDGSINLKSGQVNIYQSGHQPWLQRIFDCLQGCGFKFGVDIRQCATNFGEYERYQFYVSKGKPRATDTHLRGWGSLAKYLNKNLCRAYDAISRDQLAVLLEELHYGDGTKMEGQSWTRRSYHISTGNKLFANNLQRLCVTRGFKCNIAESDQNGDKLLYLLHIKDTQTRYIGGVACGDRPILKNCEFSSDEWVWCLQNRYGTLVTRRNGKVAIVGNCGRGLRPSPGKEHCVIIDHSDNWLKHGLPDEDREWTLEPVSLKPARFTQSCLECHHVFVPRSHEQKPYRQTVDALGQVKNILRATCPACLHSFEWEQGEGGEGVEPGEGIAIAQERGEIEELDLTLTPKHKDIIDNVAAIAKQKGYKSKWIAMYIIETYGEDAKRFTHGDIRYLARECKMSFDVATNNFKEKLATIAPPPSLGFPTIGFNEEVDKLLAIQAEKGYKTGWTFYRLTETLTFEPSVADWLYVAEKLQYPKEWAYRKKIEFSLK</sequence>
<dbReference type="PANTHER" id="PTHR47396">
    <property type="entry name" value="TYPE I RESTRICTION ENZYME ECOKI R PROTEIN"/>
    <property type="match status" value="1"/>
</dbReference>
<dbReference type="InterPro" id="IPR006935">
    <property type="entry name" value="Helicase/UvrB_N"/>
</dbReference>
<dbReference type="PANTHER" id="PTHR47396:SF1">
    <property type="entry name" value="ATP-DEPENDENT HELICASE IRC3-RELATED"/>
    <property type="match status" value="1"/>
</dbReference>
<dbReference type="GO" id="GO:0061749">
    <property type="term" value="F:forked DNA-dependent helicase activity"/>
    <property type="evidence" value="ECO:0007669"/>
    <property type="project" value="TreeGrafter"/>
</dbReference>
<dbReference type="Gene3D" id="2.170.16.10">
    <property type="entry name" value="Hedgehog/Intein (Hint) domain"/>
    <property type="match status" value="1"/>
</dbReference>
<dbReference type="InterPro" id="IPR050742">
    <property type="entry name" value="Helicase_Restrict-Modif_Enz"/>
</dbReference>
<dbReference type="EMBL" id="JAHHGZ010000003">
    <property type="protein sequence ID" value="MBW4666502.1"/>
    <property type="molecule type" value="Genomic_DNA"/>
</dbReference>
<dbReference type="Pfam" id="PF04851">
    <property type="entry name" value="ResIII"/>
    <property type="match status" value="1"/>
</dbReference>
<dbReference type="AlphaFoldDB" id="A0A951QK77"/>
<dbReference type="Proteomes" id="UP000729701">
    <property type="component" value="Unassembled WGS sequence"/>
</dbReference>
<dbReference type="GO" id="GO:0005524">
    <property type="term" value="F:ATP binding"/>
    <property type="evidence" value="ECO:0007669"/>
    <property type="project" value="InterPro"/>
</dbReference>
<dbReference type="GO" id="GO:0000403">
    <property type="term" value="F:Y-form DNA binding"/>
    <property type="evidence" value="ECO:0007669"/>
    <property type="project" value="TreeGrafter"/>
</dbReference>
<protein>
    <submittedName>
        <fullName evidence="3">DEAD/DEAH box helicase family protein</fullName>
    </submittedName>
</protein>
<dbReference type="InterPro" id="IPR014001">
    <property type="entry name" value="Helicase_ATP-bd"/>
</dbReference>
<dbReference type="InterPro" id="IPR027434">
    <property type="entry name" value="Homing_endonucl"/>
</dbReference>
<reference evidence="3" key="2">
    <citation type="journal article" date="2022" name="Microbiol. Resour. Announc.">
        <title>Metagenome Sequencing to Explore Phylogenomics of Terrestrial Cyanobacteria.</title>
        <authorList>
            <person name="Ward R.D."/>
            <person name="Stajich J.E."/>
            <person name="Johansen J.R."/>
            <person name="Huntemann M."/>
            <person name="Clum A."/>
            <person name="Foster B."/>
            <person name="Foster B."/>
            <person name="Roux S."/>
            <person name="Palaniappan K."/>
            <person name="Varghese N."/>
            <person name="Mukherjee S."/>
            <person name="Reddy T.B.K."/>
            <person name="Daum C."/>
            <person name="Copeland A."/>
            <person name="Chen I.A."/>
            <person name="Ivanova N.N."/>
            <person name="Kyrpides N.C."/>
            <person name="Shapiro N."/>
            <person name="Eloe-Fadrosh E.A."/>
            <person name="Pietrasiak N."/>
        </authorList>
    </citation>
    <scope>NUCLEOTIDE SEQUENCE</scope>
    <source>
        <strain evidence="3">GSE-NOS-MK-12-04C</strain>
    </source>
</reference>
<dbReference type="InterPro" id="IPR027417">
    <property type="entry name" value="P-loop_NTPase"/>
</dbReference>
<evidence type="ECO:0000313" key="4">
    <source>
        <dbReference type="Proteomes" id="UP000729701"/>
    </source>
</evidence>
<accession>A0A951QK77</accession>
<dbReference type="InterPro" id="IPR001650">
    <property type="entry name" value="Helicase_C-like"/>
</dbReference>
<evidence type="ECO:0000259" key="1">
    <source>
        <dbReference type="PROSITE" id="PS51192"/>
    </source>
</evidence>
<dbReference type="Pfam" id="PF00271">
    <property type="entry name" value="Helicase_C"/>
    <property type="match status" value="1"/>
</dbReference>
<feature type="domain" description="Helicase ATP-binding" evidence="1">
    <location>
        <begin position="16"/>
        <end position="163"/>
    </location>
</feature>
<name>A0A951QK77_9CYAN</name>
<keyword evidence="3" id="KW-0378">Hydrolase</keyword>
<evidence type="ECO:0000313" key="3">
    <source>
        <dbReference type="EMBL" id="MBW4666502.1"/>
    </source>
</evidence>
<dbReference type="Gene3D" id="3.10.28.10">
    <property type="entry name" value="Homing endonucleases"/>
    <property type="match status" value="1"/>
</dbReference>
<gene>
    <name evidence="3" type="ORF">KME60_03400</name>
</gene>
<dbReference type="PROSITE" id="PS51192">
    <property type="entry name" value="HELICASE_ATP_BIND_1"/>
    <property type="match status" value="1"/>
</dbReference>
<proteinExistence type="predicted"/>
<keyword evidence="3" id="KW-0547">Nucleotide-binding</keyword>
<evidence type="ECO:0000259" key="2">
    <source>
        <dbReference type="PROSITE" id="PS51194"/>
    </source>
</evidence>
<dbReference type="Gene3D" id="3.40.50.300">
    <property type="entry name" value="P-loop containing nucleotide triphosphate hydrolases"/>
    <property type="match status" value="2"/>
</dbReference>
<comment type="caution">
    <text evidence="3">The sequence shown here is derived from an EMBL/GenBank/DDBJ whole genome shotgun (WGS) entry which is preliminary data.</text>
</comment>
<keyword evidence="3" id="KW-0067">ATP-binding</keyword>